<reference evidence="1" key="2">
    <citation type="submission" date="2025-09" db="UniProtKB">
        <authorList>
            <consortium name="EnsemblPlants"/>
        </authorList>
    </citation>
    <scope>IDENTIFICATION</scope>
</reference>
<evidence type="ECO:0000313" key="1">
    <source>
        <dbReference type="EnsemblPlants" id="AVESA.00010b.r2.7DG1369670.1.CDS"/>
    </source>
</evidence>
<protein>
    <submittedName>
        <fullName evidence="1">Uncharacterized protein</fullName>
    </submittedName>
</protein>
<dbReference type="Proteomes" id="UP001732700">
    <property type="component" value="Chromosome 7D"/>
</dbReference>
<reference evidence="1" key="1">
    <citation type="submission" date="2021-05" db="EMBL/GenBank/DDBJ databases">
        <authorList>
            <person name="Scholz U."/>
            <person name="Mascher M."/>
            <person name="Fiebig A."/>
        </authorList>
    </citation>
    <scope>NUCLEOTIDE SEQUENCE [LARGE SCALE GENOMIC DNA]</scope>
</reference>
<dbReference type="EnsemblPlants" id="AVESA.00010b.r2.7DG1369670.1">
    <property type="protein sequence ID" value="AVESA.00010b.r2.7DG1369670.1.CDS"/>
    <property type="gene ID" value="AVESA.00010b.r2.7DG1369670"/>
</dbReference>
<evidence type="ECO:0000313" key="2">
    <source>
        <dbReference type="Proteomes" id="UP001732700"/>
    </source>
</evidence>
<proteinExistence type="predicted"/>
<sequence length="700" mass="76889">MLAGSMNNDNDDVIDISDSDDDFDFDSDDPPPTNVTSGEGQSVRFQDEESTPSSSSRTIKYSNGQYRTLPPSLASGIGPEKARYTLGSGDRTNPHSNSNVGPRHDSERAILSSSRLDSAGLTADAKDNNKRTLPPSFSNGSTSKSTHPNVASEIRIPTSYFTNGNSQRLGDNKMKINVANGIGQPSSSRFPSQSSSVSNAHNTEDDDDDVYVYDGPSSHRVLPSSFGGHNSASNTELANINDMQARPNLENRILDSDERAVYQEALQHISRDKTEDDLPEGVLSVSLLKHQKMALAWMVSKENSSHCAGGILADDQGLGKTVSTIALILKQRIHQSKFMHADSDPLKSEALNLDEDDEAVAVVDKAEQSMHDEPKKDLDAGLSSTEASTSGVKPCISHMDTVPNRVVESKVERKKTKTGTSSASSTMRSMTRPAAGTLVVCPASVLKQWANELTDKVSENDKLSVLVYHGGARTKDPSELAKYDVVVTTYTIVANEVPKQNADDDPDQKNGEESSAGNKKKPPSKSKKRKKKLKDSDIDIDSGPVARVRWFRVVLDEAQTIKNFRTQVAKGCCGLRAKRRWCLSGTPIQNAIDELYSYFRFLKYDPYSTYSSFCTMIKHPIARNAVHGYKKLQTVLRIILLRRTKETMINGQPIINLPPKIINLEKEEKRAMVNSAFGDDKSGGHASRLTVEDLRYLFRI</sequence>
<name>A0ACD6AJM6_AVESA</name>
<keyword evidence="2" id="KW-1185">Reference proteome</keyword>
<organism evidence="1 2">
    <name type="scientific">Avena sativa</name>
    <name type="common">Oat</name>
    <dbReference type="NCBI Taxonomy" id="4498"/>
    <lineage>
        <taxon>Eukaryota</taxon>
        <taxon>Viridiplantae</taxon>
        <taxon>Streptophyta</taxon>
        <taxon>Embryophyta</taxon>
        <taxon>Tracheophyta</taxon>
        <taxon>Spermatophyta</taxon>
        <taxon>Magnoliopsida</taxon>
        <taxon>Liliopsida</taxon>
        <taxon>Poales</taxon>
        <taxon>Poaceae</taxon>
        <taxon>BOP clade</taxon>
        <taxon>Pooideae</taxon>
        <taxon>Poodae</taxon>
        <taxon>Poeae</taxon>
        <taxon>Poeae Chloroplast Group 1 (Aveneae type)</taxon>
        <taxon>Aveninae</taxon>
        <taxon>Avena</taxon>
    </lineage>
</organism>
<accession>A0ACD6AJM6</accession>